<accession>A0AA36G5J6</accession>
<dbReference type="GO" id="GO:0005669">
    <property type="term" value="C:transcription factor TFIID complex"/>
    <property type="evidence" value="ECO:0007669"/>
    <property type="project" value="InterPro"/>
</dbReference>
<evidence type="ECO:0000256" key="7">
    <source>
        <dbReference type="SAM" id="MobiDB-lite"/>
    </source>
</evidence>
<dbReference type="InterPro" id="IPR009072">
    <property type="entry name" value="Histone-fold"/>
</dbReference>
<keyword evidence="11" id="KW-1185">Reference proteome</keyword>
<dbReference type="EMBL" id="CATQJA010002659">
    <property type="protein sequence ID" value="CAJ0580127.1"/>
    <property type="molecule type" value="Genomic_DNA"/>
</dbReference>
<evidence type="ECO:0000256" key="2">
    <source>
        <dbReference type="ARBA" id="ARBA00008767"/>
    </source>
</evidence>
<dbReference type="Proteomes" id="UP001177023">
    <property type="component" value="Unassembled WGS sequence"/>
</dbReference>
<gene>
    <name evidence="10" type="ORF">MSPICULIGERA_LOCUS18329</name>
</gene>
<feature type="region of interest" description="Disordered" evidence="7">
    <location>
        <begin position="216"/>
        <end position="267"/>
    </location>
</feature>
<organism evidence="10 11">
    <name type="scientific">Mesorhabditis spiculigera</name>
    <dbReference type="NCBI Taxonomy" id="96644"/>
    <lineage>
        <taxon>Eukaryota</taxon>
        <taxon>Metazoa</taxon>
        <taxon>Ecdysozoa</taxon>
        <taxon>Nematoda</taxon>
        <taxon>Chromadorea</taxon>
        <taxon>Rhabditida</taxon>
        <taxon>Rhabditina</taxon>
        <taxon>Rhabditomorpha</taxon>
        <taxon>Rhabditoidea</taxon>
        <taxon>Rhabditidae</taxon>
        <taxon>Mesorhabditinae</taxon>
        <taxon>Mesorhabditis</taxon>
    </lineage>
</organism>
<dbReference type="GO" id="GO:0046982">
    <property type="term" value="F:protein heterodimerization activity"/>
    <property type="evidence" value="ECO:0007669"/>
    <property type="project" value="InterPro"/>
</dbReference>
<name>A0AA36G5J6_9BILA</name>
<comment type="subcellular location">
    <subcellularLocation>
        <location evidence="1">Nucleus</location>
    </subcellularLocation>
</comment>
<evidence type="ECO:0000259" key="9">
    <source>
        <dbReference type="Pfam" id="PF10406"/>
    </source>
</evidence>
<feature type="domain" description="Bromodomain associated" evidence="8">
    <location>
        <begin position="22"/>
        <end position="93"/>
    </location>
</feature>
<evidence type="ECO:0000313" key="11">
    <source>
        <dbReference type="Proteomes" id="UP001177023"/>
    </source>
</evidence>
<feature type="region of interest" description="Disordered" evidence="7">
    <location>
        <begin position="305"/>
        <end position="360"/>
    </location>
</feature>
<reference evidence="10" key="1">
    <citation type="submission" date="2023-06" db="EMBL/GenBank/DDBJ databases">
        <authorList>
            <person name="Delattre M."/>
        </authorList>
    </citation>
    <scope>NUCLEOTIDE SEQUENCE</scope>
    <source>
        <strain evidence="10">AF72</strain>
    </source>
</reference>
<dbReference type="CDD" id="cd08049">
    <property type="entry name" value="TAF8"/>
    <property type="match status" value="1"/>
</dbReference>
<feature type="compositionally biased region" description="Basic and acidic residues" evidence="7">
    <location>
        <begin position="349"/>
        <end position="360"/>
    </location>
</feature>
<dbReference type="Pfam" id="PF10406">
    <property type="entry name" value="TAF8_C"/>
    <property type="match status" value="1"/>
</dbReference>
<keyword evidence="6" id="KW-0539">Nucleus</keyword>
<evidence type="ECO:0000256" key="3">
    <source>
        <dbReference type="ARBA" id="ARBA00017307"/>
    </source>
</evidence>
<dbReference type="GO" id="GO:0006367">
    <property type="term" value="P:transcription initiation at RNA polymerase II promoter"/>
    <property type="evidence" value="ECO:0007669"/>
    <property type="project" value="TreeGrafter"/>
</dbReference>
<dbReference type="PANTHER" id="PTHR46469">
    <property type="entry name" value="TRANSCRIPTION INITIATION FACTOR TFIID SUBUNIT 8"/>
    <property type="match status" value="1"/>
</dbReference>
<dbReference type="Pfam" id="PF07524">
    <property type="entry name" value="Bromo_TP"/>
    <property type="match status" value="1"/>
</dbReference>
<dbReference type="PANTHER" id="PTHR46469:SF1">
    <property type="entry name" value="TRANSCRIPTION INITIATION FACTOR TFIID SUBUNIT 8"/>
    <property type="match status" value="1"/>
</dbReference>
<feature type="domain" description="Transcription factor TFIID subunit 8 C-terminal" evidence="9">
    <location>
        <begin position="137"/>
        <end position="183"/>
    </location>
</feature>
<evidence type="ECO:0000256" key="5">
    <source>
        <dbReference type="ARBA" id="ARBA00023163"/>
    </source>
</evidence>
<evidence type="ECO:0000256" key="6">
    <source>
        <dbReference type="ARBA" id="ARBA00023242"/>
    </source>
</evidence>
<dbReference type="InterPro" id="IPR037818">
    <property type="entry name" value="TAF8"/>
</dbReference>
<evidence type="ECO:0000259" key="8">
    <source>
        <dbReference type="Pfam" id="PF07524"/>
    </source>
</evidence>
<dbReference type="InterPro" id="IPR019473">
    <property type="entry name" value="TFIID_su8_C"/>
</dbReference>
<sequence length="360" mass="40486">MNSEARPPSAQTPYPLLAESTAYRKVLKQVSAGVLGQHGFDAVPAIGLDSIARVMETYLLALCDGTKHAVESAGRSAPTVTDAMVSFANLGIDQEAFIQHCYRNKNEVVSIPTPRQENPQRTQNTLQVGKTRLHPPHVPESLPPFPDPHTYIKTEICADPEISYEKVRDQMAQGQRDAVRNIVDLMQRQYPSTCLFRDYMEQTKKWAEKTVVEGEERRRREKQRRGLANSNSGAAHIKTEQSDDAMEIGGSDVAEGSRTGRHLYEDDDQYGLPENVSTLIRRKIPVYCSILDLQPEFRPYLNCLATDDDAKDDDGDLKREPVKRKAKDEASENSDNPFFRQPRVAQEPVRVKSEGSEMET</sequence>
<feature type="compositionally biased region" description="Acidic residues" evidence="7">
    <location>
        <begin position="306"/>
        <end position="315"/>
    </location>
</feature>
<feature type="non-terminal residue" evidence="10">
    <location>
        <position position="1"/>
    </location>
</feature>
<evidence type="ECO:0000313" key="10">
    <source>
        <dbReference type="EMBL" id="CAJ0580127.1"/>
    </source>
</evidence>
<evidence type="ECO:0000256" key="1">
    <source>
        <dbReference type="ARBA" id="ARBA00004123"/>
    </source>
</evidence>
<dbReference type="InterPro" id="IPR006565">
    <property type="entry name" value="BTP"/>
</dbReference>
<proteinExistence type="inferred from homology"/>
<dbReference type="Gene3D" id="1.10.20.10">
    <property type="entry name" value="Histone, subunit A"/>
    <property type="match status" value="1"/>
</dbReference>
<comment type="caution">
    <text evidence="10">The sequence shown here is derived from an EMBL/GenBank/DDBJ whole genome shotgun (WGS) entry which is preliminary data.</text>
</comment>
<keyword evidence="4" id="KW-0805">Transcription regulation</keyword>
<dbReference type="AlphaFoldDB" id="A0AA36G5J6"/>
<evidence type="ECO:0000256" key="4">
    <source>
        <dbReference type="ARBA" id="ARBA00023015"/>
    </source>
</evidence>
<keyword evidence="5" id="KW-0804">Transcription</keyword>
<protein>
    <recommendedName>
        <fullName evidence="3">Transcription initiation factor TFIID subunit 8</fullName>
    </recommendedName>
</protein>
<comment type="similarity">
    <text evidence="2">Belongs to the TAF8 family.</text>
</comment>